<keyword evidence="6" id="KW-0408">Iron</keyword>
<evidence type="ECO:0000256" key="2">
    <source>
        <dbReference type="ARBA" id="ARBA00022559"/>
    </source>
</evidence>
<dbReference type="PANTHER" id="PTHR33577:SF9">
    <property type="entry name" value="PEROXIDASE STCC"/>
    <property type="match status" value="1"/>
</dbReference>
<comment type="caution">
    <text evidence="10">The sequence shown here is derived from an EMBL/GenBank/DDBJ whole genome shotgun (WGS) entry which is preliminary data.</text>
</comment>
<proteinExistence type="inferred from homology"/>
<evidence type="ECO:0000256" key="8">
    <source>
        <dbReference type="SAM" id="MobiDB-lite"/>
    </source>
</evidence>
<protein>
    <recommendedName>
        <fullName evidence="9">Heme haloperoxidase family profile domain-containing protein</fullName>
    </recommendedName>
</protein>
<accession>A0A8H4PP13</accession>
<evidence type="ECO:0000256" key="5">
    <source>
        <dbReference type="ARBA" id="ARBA00023002"/>
    </source>
</evidence>
<feature type="domain" description="Heme haloperoxidase family profile" evidence="9">
    <location>
        <begin position="76"/>
        <end position="299"/>
    </location>
</feature>
<evidence type="ECO:0000313" key="11">
    <source>
        <dbReference type="Proteomes" id="UP000557566"/>
    </source>
</evidence>
<dbReference type="InterPro" id="IPR000028">
    <property type="entry name" value="Chloroperoxidase"/>
</dbReference>
<dbReference type="SUPFAM" id="SSF47571">
    <property type="entry name" value="Cloroperoxidase"/>
    <property type="match status" value="1"/>
</dbReference>
<dbReference type="PROSITE" id="PS51405">
    <property type="entry name" value="HEME_HALOPEROXIDASE"/>
    <property type="match status" value="1"/>
</dbReference>
<dbReference type="Pfam" id="PF01328">
    <property type="entry name" value="Peroxidase_2"/>
    <property type="match status" value="1"/>
</dbReference>
<evidence type="ECO:0000256" key="1">
    <source>
        <dbReference type="ARBA" id="ARBA00001970"/>
    </source>
</evidence>
<comment type="cofactor">
    <cofactor evidence="1">
        <name>heme b</name>
        <dbReference type="ChEBI" id="CHEBI:60344"/>
    </cofactor>
</comment>
<evidence type="ECO:0000313" key="10">
    <source>
        <dbReference type="EMBL" id="KAF4507864.1"/>
    </source>
</evidence>
<keyword evidence="2" id="KW-0575">Peroxidase</keyword>
<dbReference type="Proteomes" id="UP000557566">
    <property type="component" value="Unassembled WGS sequence"/>
</dbReference>
<dbReference type="GO" id="GO:0004601">
    <property type="term" value="F:peroxidase activity"/>
    <property type="evidence" value="ECO:0007669"/>
    <property type="project" value="UniProtKB-KW"/>
</dbReference>
<evidence type="ECO:0000256" key="4">
    <source>
        <dbReference type="ARBA" id="ARBA00022723"/>
    </source>
</evidence>
<keyword evidence="11" id="KW-1185">Reference proteome</keyword>
<evidence type="ECO:0000256" key="6">
    <source>
        <dbReference type="ARBA" id="ARBA00023004"/>
    </source>
</evidence>
<keyword evidence="4" id="KW-0479">Metal-binding</keyword>
<comment type="similarity">
    <text evidence="7">Belongs to the chloroperoxidase family.</text>
</comment>
<evidence type="ECO:0000256" key="3">
    <source>
        <dbReference type="ARBA" id="ARBA00022617"/>
    </source>
</evidence>
<dbReference type="PANTHER" id="PTHR33577">
    <property type="entry name" value="STERIGMATOCYSTIN BIOSYNTHESIS PEROXIDASE STCC-RELATED"/>
    <property type="match status" value="1"/>
</dbReference>
<dbReference type="EMBL" id="JAAVMX010000005">
    <property type="protein sequence ID" value="KAF4507864.1"/>
    <property type="molecule type" value="Genomic_DNA"/>
</dbReference>
<sequence>MASAPWWSVGACHDGGTTKAKDGHGSATEAKTAQQETTTRPRTMRAQASWALATACLARVAGADPRLDMDDSRFFDFHTPEADDCIPPPPKQARCGCPALNSLANHGFLPNDGRRINMTDIVLAAFHGFGVSPETSAIITMNGLVASGNGLGLVFNLADLQRESWAIQHDCSFSRPDAAEGAGFPFDQEAWDTAADVLAGCDDIGPLCMGRAKAARIAALRRAANPLTNYDAAAAAHGAAEVGMLLGVFSTARNARDRFAFIRSLFENEALPRHLGWVPRAFVADVDTVLAVGVRSLQADPVLRQASDAVVATRDDVVRAIRPANSMPLQQMADIISAAGFDNPAPFEAIRRLAETR</sequence>
<evidence type="ECO:0000256" key="7">
    <source>
        <dbReference type="ARBA" id="ARBA00025795"/>
    </source>
</evidence>
<keyword evidence="3" id="KW-0349">Heme</keyword>
<reference evidence="10 11" key="1">
    <citation type="journal article" date="2020" name="Genome Biol. Evol.">
        <title>A new high-quality draft genome assembly of the Chinese cordyceps Ophiocordyceps sinensis.</title>
        <authorList>
            <person name="Shu R."/>
            <person name="Zhang J."/>
            <person name="Meng Q."/>
            <person name="Zhang H."/>
            <person name="Zhou G."/>
            <person name="Li M."/>
            <person name="Wu P."/>
            <person name="Zhao Y."/>
            <person name="Chen C."/>
            <person name="Qin Q."/>
        </authorList>
    </citation>
    <scope>NUCLEOTIDE SEQUENCE [LARGE SCALE GENOMIC DNA]</scope>
    <source>
        <strain evidence="10 11">IOZ07</strain>
    </source>
</reference>
<feature type="region of interest" description="Disordered" evidence="8">
    <location>
        <begin position="1"/>
        <end position="43"/>
    </location>
</feature>
<dbReference type="Gene3D" id="1.10.489.10">
    <property type="entry name" value="Chloroperoxidase-like"/>
    <property type="match status" value="1"/>
</dbReference>
<name>A0A8H4PP13_9HYPO</name>
<evidence type="ECO:0000259" key="9">
    <source>
        <dbReference type="PROSITE" id="PS51405"/>
    </source>
</evidence>
<dbReference type="GO" id="GO:0046872">
    <property type="term" value="F:metal ion binding"/>
    <property type="evidence" value="ECO:0007669"/>
    <property type="project" value="UniProtKB-KW"/>
</dbReference>
<keyword evidence="5" id="KW-0560">Oxidoreductase</keyword>
<organism evidence="10 11">
    <name type="scientific">Ophiocordyceps sinensis</name>
    <dbReference type="NCBI Taxonomy" id="72228"/>
    <lineage>
        <taxon>Eukaryota</taxon>
        <taxon>Fungi</taxon>
        <taxon>Dikarya</taxon>
        <taxon>Ascomycota</taxon>
        <taxon>Pezizomycotina</taxon>
        <taxon>Sordariomycetes</taxon>
        <taxon>Hypocreomycetidae</taxon>
        <taxon>Hypocreales</taxon>
        <taxon>Ophiocordycipitaceae</taxon>
        <taxon>Ophiocordyceps</taxon>
    </lineage>
</organism>
<feature type="compositionally biased region" description="Low complexity" evidence="8">
    <location>
        <begin position="27"/>
        <end position="38"/>
    </location>
</feature>
<dbReference type="InterPro" id="IPR036851">
    <property type="entry name" value="Chloroperoxidase-like_sf"/>
</dbReference>
<dbReference type="OrthoDB" id="407298at2759"/>
<gene>
    <name evidence="10" type="ORF">G6O67_004316</name>
</gene>
<dbReference type="AlphaFoldDB" id="A0A8H4PP13"/>